<dbReference type="RefSeq" id="WP_096999502.1">
    <property type="nucleotide sequence ID" value="NZ_OBEI01000001.1"/>
</dbReference>
<proteinExistence type="predicted"/>
<organism evidence="1 2">
    <name type="scientific">Persephonella hydrogeniphila</name>
    <dbReference type="NCBI Taxonomy" id="198703"/>
    <lineage>
        <taxon>Bacteria</taxon>
        <taxon>Pseudomonadati</taxon>
        <taxon>Aquificota</taxon>
        <taxon>Aquificia</taxon>
        <taxon>Aquificales</taxon>
        <taxon>Hydrogenothermaceae</taxon>
        <taxon>Persephonella</taxon>
    </lineage>
</organism>
<evidence type="ECO:0000313" key="1">
    <source>
        <dbReference type="EMBL" id="SNZ03156.1"/>
    </source>
</evidence>
<sequence length="59" mass="6578">MSVEEKVLEAMKKAGKPLKTGEIVEITGLDKKEVEKAIKKLKKEGKIESPKRCYYTPAG</sequence>
<dbReference type="InterPro" id="IPR036390">
    <property type="entry name" value="WH_DNA-bd_sf"/>
</dbReference>
<evidence type="ECO:0008006" key="3">
    <source>
        <dbReference type="Google" id="ProtNLM"/>
    </source>
</evidence>
<evidence type="ECO:0000313" key="2">
    <source>
        <dbReference type="Proteomes" id="UP000219036"/>
    </source>
</evidence>
<dbReference type="EMBL" id="OBEI01000001">
    <property type="protein sequence ID" value="SNZ03156.1"/>
    <property type="molecule type" value="Genomic_DNA"/>
</dbReference>
<accession>A0A285N582</accession>
<dbReference type="OrthoDB" id="15623at2"/>
<dbReference type="SUPFAM" id="SSF46785">
    <property type="entry name" value="Winged helix' DNA-binding domain"/>
    <property type="match status" value="1"/>
</dbReference>
<reference evidence="2" key="1">
    <citation type="submission" date="2017-09" db="EMBL/GenBank/DDBJ databases">
        <authorList>
            <person name="Varghese N."/>
            <person name="Submissions S."/>
        </authorList>
    </citation>
    <scope>NUCLEOTIDE SEQUENCE [LARGE SCALE GENOMIC DNA]</scope>
    <source>
        <strain evidence="2">DSM 15103</strain>
    </source>
</reference>
<dbReference type="Gene3D" id="1.10.10.10">
    <property type="entry name" value="Winged helix-like DNA-binding domain superfamily/Winged helix DNA-binding domain"/>
    <property type="match status" value="1"/>
</dbReference>
<name>A0A285N582_9AQUI</name>
<gene>
    <name evidence="1" type="ORF">SAMN06265182_0308</name>
</gene>
<dbReference type="AlphaFoldDB" id="A0A285N582"/>
<protein>
    <recommendedName>
        <fullName evidence="3">MarR family transcriptional regulator</fullName>
    </recommendedName>
</protein>
<dbReference type="InterPro" id="IPR036388">
    <property type="entry name" value="WH-like_DNA-bd_sf"/>
</dbReference>
<keyword evidence="2" id="KW-1185">Reference proteome</keyword>
<dbReference type="Proteomes" id="UP000219036">
    <property type="component" value="Unassembled WGS sequence"/>
</dbReference>